<evidence type="ECO:0000256" key="2">
    <source>
        <dbReference type="ARBA" id="ARBA00008683"/>
    </source>
</evidence>
<evidence type="ECO:0000256" key="4">
    <source>
        <dbReference type="ARBA" id="ARBA00022801"/>
    </source>
</evidence>
<dbReference type="Proteomes" id="UP000664414">
    <property type="component" value="Unassembled WGS sequence"/>
</dbReference>
<dbReference type="InterPro" id="IPR047217">
    <property type="entry name" value="S49_SppA_67K_type_N"/>
</dbReference>
<feature type="domain" description="Peptidase S49" evidence="8">
    <location>
        <begin position="113"/>
        <end position="268"/>
    </location>
</feature>
<evidence type="ECO:0000256" key="6">
    <source>
        <dbReference type="ARBA" id="ARBA00023136"/>
    </source>
</evidence>
<dbReference type="InterPro" id="IPR004635">
    <property type="entry name" value="Pept_S49_SppA"/>
</dbReference>
<evidence type="ECO:0000256" key="3">
    <source>
        <dbReference type="ARBA" id="ARBA00022670"/>
    </source>
</evidence>
<keyword evidence="3" id="KW-0645">Protease</keyword>
<dbReference type="NCBIfam" id="TIGR00705">
    <property type="entry name" value="SppA_67K"/>
    <property type="match status" value="1"/>
</dbReference>
<keyword evidence="6" id="KW-0472">Membrane</keyword>
<feature type="domain" description="Peptidase S49" evidence="8">
    <location>
        <begin position="365"/>
        <end position="515"/>
    </location>
</feature>
<dbReference type="InterPro" id="IPR047272">
    <property type="entry name" value="S49_SppA_C"/>
</dbReference>
<evidence type="ECO:0000313" key="10">
    <source>
        <dbReference type="Proteomes" id="UP000664414"/>
    </source>
</evidence>
<dbReference type="GO" id="GO:0016020">
    <property type="term" value="C:membrane"/>
    <property type="evidence" value="ECO:0007669"/>
    <property type="project" value="UniProtKB-SubCell"/>
</dbReference>
<comment type="caution">
    <text evidence="9">The sequence shown here is derived from an EMBL/GenBank/DDBJ whole genome shotgun (WGS) entry which is preliminary data.</text>
</comment>
<dbReference type="Pfam" id="PF01343">
    <property type="entry name" value="Peptidase_S49"/>
    <property type="match status" value="2"/>
</dbReference>
<evidence type="ECO:0000313" key="9">
    <source>
        <dbReference type="EMBL" id="MBN9413302.1"/>
    </source>
</evidence>
<sequence length="583" mass="64631">MGHFFKKFLVVLGGITLFSIVLSLSGIIFASFKTLKVQDNSYLELSFDGDLEEKTAEGLQSFFSPHVSLRSVVETLTHASQDPKIVGILLRLNQQSPAGFGQIQELRNALKRFSQKGKKVIVHCDTFGESSSGMAAYYLASVGQEIWLQSLGSLNITGFGVEIPFLRKFLDDYGVTARILRREGYKTAMDFLTHEGLSPQNREDLEKILTARLKQFITDISQDRQLNPSHMREYIDRAPIVTAETAKKMGLIDHIGYIEDLYTSLKAKMKEAGQFVQFKKYAESLPKIKAKNKIAIIYAVGPIMRTSERGNPLSLDAVTKAEEVRKAFEEALKDPHVKAIVFRINSPGGSAVASDTIWGAAEQAKIKGIPVIASMGDVAASGGYMVALPAKKIVANPATITGSIGVYGGKLVTNALWEKLKIHWQSVQVGQKAMIWNSVKDYSKEELEAVNESLDQIYDIFMQRVSVARKLPLNEVRKLAQGHVWTGDEALSRGLVDVLGDMELAITIAKEEVGLKKDEVVKLEIFPRETTLIEKLRMLLTGNSSSLSLKGGVYEIFKMIKVSFKSMVIESLYSPLSAYFENN</sequence>
<reference evidence="9" key="1">
    <citation type="submission" date="2021-02" db="EMBL/GenBank/DDBJ databases">
        <title>Thiocyanate and organic carbon inputs drive convergent selection for specific autotrophic Afipia and Thiobacillus strains within complex microbiomes.</title>
        <authorList>
            <person name="Huddy R.J."/>
            <person name="Sachdeva R."/>
            <person name="Kadzinga F."/>
            <person name="Kantor R.S."/>
            <person name="Harrison S.T.L."/>
            <person name="Banfield J.F."/>
        </authorList>
    </citation>
    <scope>NUCLEOTIDE SEQUENCE</scope>
    <source>
        <strain evidence="9">SCN18_10_11_15_R4_P_38_20</strain>
    </source>
</reference>
<name>A0A8J7TUL6_9PROT</name>
<dbReference type="PANTHER" id="PTHR33209:SF1">
    <property type="entry name" value="PEPTIDASE S49 DOMAIN-CONTAINING PROTEIN"/>
    <property type="match status" value="1"/>
</dbReference>
<dbReference type="InterPro" id="IPR029045">
    <property type="entry name" value="ClpP/crotonase-like_dom_sf"/>
</dbReference>
<feature type="active site" description="Proton donor/acceptor" evidence="7">
    <location>
        <position position="186"/>
    </location>
</feature>
<dbReference type="CDD" id="cd07023">
    <property type="entry name" value="S49_Sppa_N_C"/>
    <property type="match status" value="1"/>
</dbReference>
<dbReference type="EMBL" id="JAFKGL010000020">
    <property type="protein sequence ID" value="MBN9413302.1"/>
    <property type="molecule type" value="Genomic_DNA"/>
</dbReference>
<proteinExistence type="inferred from homology"/>
<evidence type="ECO:0000256" key="1">
    <source>
        <dbReference type="ARBA" id="ARBA00004370"/>
    </source>
</evidence>
<dbReference type="InterPro" id="IPR002142">
    <property type="entry name" value="Peptidase_S49"/>
</dbReference>
<dbReference type="GO" id="GO:0008236">
    <property type="term" value="F:serine-type peptidase activity"/>
    <property type="evidence" value="ECO:0007669"/>
    <property type="project" value="UniProtKB-KW"/>
</dbReference>
<evidence type="ECO:0000259" key="8">
    <source>
        <dbReference type="Pfam" id="PF01343"/>
    </source>
</evidence>
<dbReference type="SUPFAM" id="SSF52096">
    <property type="entry name" value="ClpP/crotonase"/>
    <property type="match status" value="2"/>
</dbReference>
<dbReference type="CDD" id="cd07018">
    <property type="entry name" value="S49_SppA_67K_type"/>
    <property type="match status" value="1"/>
</dbReference>
<dbReference type="PIRSF" id="PIRSF001217">
    <property type="entry name" value="Protease_4_SppA"/>
    <property type="match status" value="1"/>
</dbReference>
<keyword evidence="4" id="KW-0378">Hydrolase</keyword>
<comment type="similarity">
    <text evidence="2">Belongs to the peptidase S49 family.</text>
</comment>
<dbReference type="NCBIfam" id="TIGR00706">
    <property type="entry name" value="SppA_dom"/>
    <property type="match status" value="1"/>
</dbReference>
<dbReference type="PANTHER" id="PTHR33209">
    <property type="entry name" value="PROTEASE 4"/>
    <property type="match status" value="1"/>
</dbReference>
<dbReference type="GO" id="GO:0006465">
    <property type="term" value="P:signal peptide processing"/>
    <property type="evidence" value="ECO:0007669"/>
    <property type="project" value="InterPro"/>
</dbReference>
<accession>A0A8J7TUL6</accession>
<keyword evidence="5" id="KW-0720">Serine protease</keyword>
<comment type="subcellular location">
    <subcellularLocation>
        <location evidence="1">Membrane</location>
    </subcellularLocation>
</comment>
<organism evidence="9 10">
    <name type="scientific">Candidatus Paracaedimonas acanthamoebae</name>
    <dbReference type="NCBI Taxonomy" id="244581"/>
    <lineage>
        <taxon>Bacteria</taxon>
        <taxon>Pseudomonadati</taxon>
        <taxon>Pseudomonadota</taxon>
        <taxon>Alphaproteobacteria</taxon>
        <taxon>Holosporales</taxon>
        <taxon>Caedimonadaceae</taxon>
        <taxon>Candidatus Paracaedimonas</taxon>
    </lineage>
</organism>
<evidence type="ECO:0000256" key="7">
    <source>
        <dbReference type="PIRSR" id="PIRSR001217-1"/>
    </source>
</evidence>
<protein>
    <submittedName>
        <fullName evidence="9">Signal peptide peptidase SppA</fullName>
    </submittedName>
</protein>
<dbReference type="Gene3D" id="3.90.226.10">
    <property type="entry name" value="2-enoyl-CoA Hydratase, Chain A, domain 1"/>
    <property type="match status" value="3"/>
</dbReference>
<dbReference type="AlphaFoldDB" id="A0A8J7TUL6"/>
<evidence type="ECO:0000256" key="5">
    <source>
        <dbReference type="ARBA" id="ARBA00022825"/>
    </source>
</evidence>
<dbReference type="InterPro" id="IPR004634">
    <property type="entry name" value="Pept_S49_pIV"/>
</dbReference>
<feature type="active site" description="Nucleophile" evidence="7">
    <location>
        <position position="381"/>
    </location>
</feature>
<gene>
    <name evidence="9" type="primary">sppA</name>
    <name evidence="9" type="ORF">J0H12_05215</name>
</gene>